<feature type="domain" description="Bacterial sugar transferase" evidence="8">
    <location>
        <begin position="278"/>
        <end position="474"/>
    </location>
</feature>
<reference evidence="9" key="2">
    <citation type="submission" date="2021-04" db="EMBL/GenBank/DDBJ databases">
        <authorList>
            <person name="Gilroy R."/>
        </authorList>
    </citation>
    <scope>NUCLEOTIDE SEQUENCE</scope>
    <source>
        <strain evidence="9">CHK178-16964</strain>
    </source>
</reference>
<organism evidence="9 10">
    <name type="scientific">Candidatus Lachnoclostridium stercoravium</name>
    <dbReference type="NCBI Taxonomy" id="2838633"/>
    <lineage>
        <taxon>Bacteria</taxon>
        <taxon>Bacillati</taxon>
        <taxon>Bacillota</taxon>
        <taxon>Clostridia</taxon>
        <taxon>Lachnospirales</taxon>
        <taxon>Lachnospiraceae</taxon>
    </lineage>
</organism>
<dbReference type="GO" id="GO:0016020">
    <property type="term" value="C:membrane"/>
    <property type="evidence" value="ECO:0007669"/>
    <property type="project" value="UniProtKB-SubCell"/>
</dbReference>
<dbReference type="EMBL" id="DWZA01000065">
    <property type="protein sequence ID" value="HJA71437.1"/>
    <property type="molecule type" value="Genomic_DNA"/>
</dbReference>
<reference evidence="9" key="1">
    <citation type="journal article" date="2021" name="PeerJ">
        <title>Extensive microbial diversity within the chicken gut microbiome revealed by metagenomics and culture.</title>
        <authorList>
            <person name="Gilroy R."/>
            <person name="Ravi A."/>
            <person name="Getino M."/>
            <person name="Pursley I."/>
            <person name="Horton D.L."/>
            <person name="Alikhan N.F."/>
            <person name="Baker D."/>
            <person name="Gharbi K."/>
            <person name="Hall N."/>
            <person name="Watson M."/>
            <person name="Adriaenssens E.M."/>
            <person name="Foster-Nyarko E."/>
            <person name="Jarju S."/>
            <person name="Secka A."/>
            <person name="Antonio M."/>
            <person name="Oren A."/>
            <person name="Chaudhuri R.R."/>
            <person name="La Ragione R."/>
            <person name="Hildebrand F."/>
            <person name="Pallen M.J."/>
        </authorList>
    </citation>
    <scope>NUCLEOTIDE SEQUENCE</scope>
    <source>
        <strain evidence="9">CHK178-16964</strain>
    </source>
</reference>
<name>A0A9D2KMK7_9FIRM</name>
<sequence length="481" mass="55170">MYQKALKGWFKHGDFMLFDLICLESAYFIAYCIRHGSADPFHDLIFREMLLAFFLVEVLVLFFFDSMKNVLKRGYYKELKATLRHDCLVVLVTSFVLFLTQTGGIHSRAVMLLTAVLYFISSYGIRLMWKNILQGWRRDSRKAVRSMMVITTSSMLDMAAEHIRAHMYDGLYLSGFAVMDKDMEGAKIAGVPVVASQENVIEYICREWVDEVLINLPEDYPLSTKLMNDLLEMGVTVHLKLIKIGELSGKVQLVEKLGPYTVLTTSINAATFRQAFMKRSLDILGGLVGCLITGILFIFVAPCIYIKSPGPIFFTQTRVGKNGKKFKLYKFRSMYLDAEERKKDLMEKNRVKDGMMFKLDWDPRIIGSEKGPDKGIGNFIRKYSIDEFPQFFNVLKGDMSLVGTRPPTLDEWEKYDLHHRARLAIKPGVTGMWQVSGRSKITDFEKVVELDKKYITEWSFALDMRILFKTVLVVAGKEGSM</sequence>
<proteinExistence type="inferred from homology"/>
<evidence type="ECO:0000256" key="4">
    <source>
        <dbReference type="ARBA" id="ARBA00022692"/>
    </source>
</evidence>
<dbReference type="PANTHER" id="PTHR30576:SF10">
    <property type="entry name" value="SLL5057 PROTEIN"/>
    <property type="match status" value="1"/>
</dbReference>
<feature type="transmembrane region" description="Helical" evidence="7">
    <location>
        <begin position="45"/>
        <end position="64"/>
    </location>
</feature>
<dbReference type="GO" id="GO:0016780">
    <property type="term" value="F:phosphotransferase activity, for other substituted phosphate groups"/>
    <property type="evidence" value="ECO:0007669"/>
    <property type="project" value="TreeGrafter"/>
</dbReference>
<comment type="similarity">
    <text evidence="2">Belongs to the bacterial sugar transferase family.</text>
</comment>
<evidence type="ECO:0000256" key="6">
    <source>
        <dbReference type="ARBA" id="ARBA00023136"/>
    </source>
</evidence>
<dbReference type="Pfam" id="PF13727">
    <property type="entry name" value="CoA_binding_3"/>
    <property type="match status" value="1"/>
</dbReference>
<protein>
    <submittedName>
        <fullName evidence="9">Sugar transferase</fullName>
    </submittedName>
</protein>
<evidence type="ECO:0000259" key="8">
    <source>
        <dbReference type="Pfam" id="PF02397"/>
    </source>
</evidence>
<dbReference type="InterPro" id="IPR017475">
    <property type="entry name" value="EPS_sugar_tfrase"/>
</dbReference>
<evidence type="ECO:0000256" key="1">
    <source>
        <dbReference type="ARBA" id="ARBA00004141"/>
    </source>
</evidence>
<keyword evidence="4 7" id="KW-0812">Transmembrane</keyword>
<evidence type="ECO:0000256" key="2">
    <source>
        <dbReference type="ARBA" id="ARBA00006464"/>
    </source>
</evidence>
<evidence type="ECO:0000313" key="9">
    <source>
        <dbReference type="EMBL" id="HJA71437.1"/>
    </source>
</evidence>
<evidence type="ECO:0000313" key="10">
    <source>
        <dbReference type="Proteomes" id="UP000823900"/>
    </source>
</evidence>
<accession>A0A9D2KMK7</accession>
<feature type="transmembrane region" description="Helical" evidence="7">
    <location>
        <begin position="109"/>
        <end position="129"/>
    </location>
</feature>
<feature type="transmembrane region" description="Helical" evidence="7">
    <location>
        <begin position="283"/>
        <end position="301"/>
    </location>
</feature>
<gene>
    <name evidence="9" type="ORF">IAA07_07635</name>
</gene>
<dbReference type="Pfam" id="PF02397">
    <property type="entry name" value="Bac_transf"/>
    <property type="match status" value="1"/>
</dbReference>
<feature type="transmembrane region" description="Helical" evidence="7">
    <location>
        <begin position="85"/>
        <end position="103"/>
    </location>
</feature>
<keyword evidence="6 7" id="KW-0472">Membrane</keyword>
<evidence type="ECO:0000256" key="7">
    <source>
        <dbReference type="SAM" id="Phobius"/>
    </source>
</evidence>
<dbReference type="InterPro" id="IPR003362">
    <property type="entry name" value="Bact_transf"/>
</dbReference>
<dbReference type="Proteomes" id="UP000823900">
    <property type="component" value="Unassembled WGS sequence"/>
</dbReference>
<comment type="subcellular location">
    <subcellularLocation>
        <location evidence="1">Membrane</location>
        <topology evidence="1">Multi-pass membrane protein</topology>
    </subcellularLocation>
</comment>
<keyword evidence="3 9" id="KW-0808">Transferase</keyword>
<evidence type="ECO:0000256" key="3">
    <source>
        <dbReference type="ARBA" id="ARBA00022679"/>
    </source>
</evidence>
<dbReference type="NCBIfam" id="TIGR03025">
    <property type="entry name" value="EPS_sugtrans"/>
    <property type="match status" value="1"/>
</dbReference>
<dbReference type="AlphaFoldDB" id="A0A9D2KMK7"/>
<keyword evidence="5 7" id="KW-1133">Transmembrane helix</keyword>
<dbReference type="PANTHER" id="PTHR30576">
    <property type="entry name" value="COLANIC BIOSYNTHESIS UDP-GLUCOSE LIPID CARRIER TRANSFERASE"/>
    <property type="match status" value="1"/>
</dbReference>
<comment type="caution">
    <text evidence="9">The sequence shown here is derived from an EMBL/GenBank/DDBJ whole genome shotgun (WGS) entry which is preliminary data.</text>
</comment>
<evidence type="ECO:0000256" key="5">
    <source>
        <dbReference type="ARBA" id="ARBA00022989"/>
    </source>
</evidence>